<evidence type="ECO:0000259" key="4">
    <source>
        <dbReference type="Pfam" id="PF00080"/>
    </source>
</evidence>
<evidence type="ECO:0000313" key="5">
    <source>
        <dbReference type="EMBL" id="RJN31837.1"/>
    </source>
</evidence>
<dbReference type="InterPro" id="IPR036423">
    <property type="entry name" value="SOD-like_Cu/Zn_dom_sf"/>
</dbReference>
<dbReference type="EMBL" id="QYZP01000002">
    <property type="protein sequence ID" value="RJN31837.1"/>
    <property type="molecule type" value="Genomic_DNA"/>
</dbReference>
<dbReference type="Gene3D" id="2.60.40.200">
    <property type="entry name" value="Superoxide dismutase, copper/zinc binding domain"/>
    <property type="match status" value="1"/>
</dbReference>
<keyword evidence="6" id="KW-1185">Reference proteome</keyword>
<dbReference type="Proteomes" id="UP000266615">
    <property type="component" value="Unassembled WGS sequence"/>
</dbReference>
<dbReference type="RefSeq" id="WP_119902623.1">
    <property type="nucleotide sequence ID" value="NZ_QYZP01000002.1"/>
</dbReference>
<dbReference type="AlphaFoldDB" id="A0A3A4F9G5"/>
<reference evidence="5 6" key="1">
    <citation type="submission" date="2018-09" db="EMBL/GenBank/DDBJ databases">
        <title>Nesterenkonia natronophila sp. nov., an alkaliphilic actinobacteriume isolated from a soda lake, and emended description of the genus Nesterenkonia.</title>
        <authorList>
            <person name="Menes R.J."/>
            <person name="Iriarte A."/>
        </authorList>
    </citation>
    <scope>NUCLEOTIDE SEQUENCE [LARGE SCALE GENOMIC DNA]</scope>
    <source>
        <strain evidence="5 6">M8</strain>
    </source>
</reference>
<dbReference type="PANTHER" id="PTHR10003">
    <property type="entry name" value="SUPEROXIDE DISMUTASE CU-ZN -RELATED"/>
    <property type="match status" value="1"/>
</dbReference>
<evidence type="ECO:0000256" key="2">
    <source>
        <dbReference type="SAM" id="MobiDB-lite"/>
    </source>
</evidence>
<dbReference type="GO" id="GO:0006801">
    <property type="term" value="P:superoxide metabolic process"/>
    <property type="evidence" value="ECO:0007669"/>
    <property type="project" value="InterPro"/>
</dbReference>
<protein>
    <submittedName>
        <fullName evidence="5">Superoxide dismutase family protein</fullName>
    </submittedName>
</protein>
<dbReference type="PROSITE" id="PS51257">
    <property type="entry name" value="PROKAR_LIPOPROTEIN"/>
    <property type="match status" value="1"/>
</dbReference>
<dbReference type="SUPFAM" id="SSF49329">
    <property type="entry name" value="Cu,Zn superoxide dismutase-like"/>
    <property type="match status" value="1"/>
</dbReference>
<evidence type="ECO:0000256" key="3">
    <source>
        <dbReference type="SAM" id="SignalP"/>
    </source>
</evidence>
<dbReference type="GO" id="GO:0005507">
    <property type="term" value="F:copper ion binding"/>
    <property type="evidence" value="ECO:0007669"/>
    <property type="project" value="InterPro"/>
</dbReference>
<gene>
    <name evidence="5" type="ORF">D3250_06880</name>
</gene>
<keyword evidence="3" id="KW-0732">Signal</keyword>
<dbReference type="InterPro" id="IPR001424">
    <property type="entry name" value="SOD_Cu_Zn_dom"/>
</dbReference>
<feature type="chain" id="PRO_5039136857" evidence="3">
    <location>
        <begin position="23"/>
        <end position="253"/>
    </location>
</feature>
<feature type="region of interest" description="Disordered" evidence="2">
    <location>
        <begin position="25"/>
        <end position="68"/>
    </location>
</feature>
<feature type="compositionally biased region" description="Acidic residues" evidence="2">
    <location>
        <begin position="26"/>
        <end position="40"/>
    </location>
</feature>
<evidence type="ECO:0000256" key="1">
    <source>
        <dbReference type="ARBA" id="ARBA00010457"/>
    </source>
</evidence>
<name>A0A3A4F9G5_9MICC</name>
<dbReference type="OrthoDB" id="9792957at2"/>
<proteinExistence type="inferred from homology"/>
<organism evidence="5 6">
    <name type="scientific">Nesterenkonia natronophila</name>
    <dbReference type="NCBI Taxonomy" id="2174932"/>
    <lineage>
        <taxon>Bacteria</taxon>
        <taxon>Bacillati</taxon>
        <taxon>Actinomycetota</taxon>
        <taxon>Actinomycetes</taxon>
        <taxon>Micrococcales</taxon>
        <taxon>Micrococcaceae</taxon>
        <taxon>Nesterenkonia</taxon>
    </lineage>
</organism>
<evidence type="ECO:0000313" key="6">
    <source>
        <dbReference type="Proteomes" id="UP000266615"/>
    </source>
</evidence>
<dbReference type="Pfam" id="PF00080">
    <property type="entry name" value="Sod_Cu"/>
    <property type="match status" value="1"/>
</dbReference>
<dbReference type="InterPro" id="IPR024134">
    <property type="entry name" value="SOD_Cu/Zn_/chaperone"/>
</dbReference>
<sequence>MQTSRPRPALIPLTLSAILLLAACGNDDDADSSPEPEPDQETATAADEGTDEGSTHEDSADPSDEPFAEAELADVAGNDVGRISFAEAEEDAGVQVRLEAWGLGPGFRGVSIHERGACEAQSTNELGQIGDFYSAGGSLKGDHVEDMDVIEGEGELEAETPGVADAEGEVAHTDRAGSLPNLLVNEDESGYLEVVTDRLSEDLLLEGDGRAVIIHSAPDHHGNVPERYAPYGPDVVSETTGDTGDRVACGVVE</sequence>
<feature type="domain" description="Superoxide dismutase copper/zinc binding" evidence="4">
    <location>
        <begin position="81"/>
        <end position="252"/>
    </location>
</feature>
<accession>A0A3A4F9G5</accession>
<feature type="signal peptide" evidence="3">
    <location>
        <begin position="1"/>
        <end position="22"/>
    </location>
</feature>
<comment type="similarity">
    <text evidence="1">Belongs to the Cu-Zn superoxide dismutase family.</text>
</comment>
<comment type="caution">
    <text evidence="5">The sequence shown here is derived from an EMBL/GenBank/DDBJ whole genome shotgun (WGS) entry which is preliminary data.</text>
</comment>